<comment type="caution">
    <text evidence="14">The sequence shown here is derived from an EMBL/GenBank/DDBJ whole genome shotgun (WGS) entry which is preliminary data.</text>
</comment>
<evidence type="ECO:0000256" key="5">
    <source>
        <dbReference type="ARBA" id="ARBA00022946"/>
    </source>
</evidence>
<name>A0ABS8CFC1_9BURK</name>
<evidence type="ECO:0000256" key="6">
    <source>
        <dbReference type="ARBA" id="ARBA00023002"/>
    </source>
</evidence>
<evidence type="ECO:0000256" key="10">
    <source>
        <dbReference type="ARBA" id="ARBA00049493"/>
    </source>
</evidence>
<reference evidence="14 15" key="1">
    <citation type="submission" date="2020-07" db="EMBL/GenBank/DDBJ databases">
        <title>Pusillimonas sp. nov., isolated from poultry manure in Taiwan.</title>
        <authorList>
            <person name="Lin S.-Y."/>
            <person name="Tang Y.-S."/>
            <person name="Young C.-C."/>
        </authorList>
    </citation>
    <scope>NUCLEOTIDE SEQUENCE [LARGE SCALE GENOMIC DNA]</scope>
    <source>
        <strain evidence="14 15">CC-YST705</strain>
    </source>
</reference>
<dbReference type="Gene3D" id="2.40.110.10">
    <property type="entry name" value="Butyryl-CoA Dehydrogenase, subunit A, domain 2"/>
    <property type="match status" value="1"/>
</dbReference>
<dbReference type="SUPFAM" id="SSF47203">
    <property type="entry name" value="Acyl-CoA dehydrogenase C-terminal domain-like"/>
    <property type="match status" value="1"/>
</dbReference>
<keyword evidence="6" id="KW-0560">Oxidoreductase</keyword>
<accession>A0ABS8CFC1</accession>
<comment type="pathway">
    <text evidence="7">Amino-acid metabolism; lysine degradation.</text>
</comment>
<evidence type="ECO:0000256" key="7">
    <source>
        <dbReference type="ARBA" id="ARBA00037899"/>
    </source>
</evidence>
<dbReference type="InterPro" id="IPR006089">
    <property type="entry name" value="Acyl-CoA_DH_CS"/>
</dbReference>
<evidence type="ECO:0000259" key="11">
    <source>
        <dbReference type="Pfam" id="PF00441"/>
    </source>
</evidence>
<dbReference type="CDD" id="cd01151">
    <property type="entry name" value="GCD"/>
    <property type="match status" value="1"/>
</dbReference>
<evidence type="ECO:0000313" key="14">
    <source>
        <dbReference type="EMBL" id="MCB5364532.1"/>
    </source>
</evidence>
<evidence type="ECO:0000259" key="13">
    <source>
        <dbReference type="Pfam" id="PF02771"/>
    </source>
</evidence>
<evidence type="ECO:0000256" key="2">
    <source>
        <dbReference type="ARBA" id="ARBA00009347"/>
    </source>
</evidence>
<dbReference type="Proteomes" id="UP000776983">
    <property type="component" value="Unassembled WGS sequence"/>
</dbReference>
<comment type="similarity">
    <text evidence="2">Belongs to the acyl-CoA dehydrogenase family.</text>
</comment>
<evidence type="ECO:0000256" key="4">
    <source>
        <dbReference type="ARBA" id="ARBA00022827"/>
    </source>
</evidence>
<dbReference type="PANTHER" id="PTHR42807:SF1">
    <property type="entry name" value="GLUTARYL-COA DEHYDROGENASE, MITOCHONDRIAL"/>
    <property type="match status" value="1"/>
</dbReference>
<dbReference type="InterPro" id="IPR006091">
    <property type="entry name" value="Acyl-CoA_Oxase/DH_mid-dom"/>
</dbReference>
<dbReference type="EC" id="1.3.8.6" evidence="9"/>
<dbReference type="PROSITE" id="PS00073">
    <property type="entry name" value="ACYL_COA_DH_2"/>
    <property type="match status" value="1"/>
</dbReference>
<comment type="cofactor">
    <cofactor evidence="1">
        <name>FAD</name>
        <dbReference type="ChEBI" id="CHEBI:57692"/>
    </cofactor>
</comment>
<protein>
    <recommendedName>
        <fullName evidence="9">glutaryl-CoA dehydrogenase (ETF)</fullName>
        <ecNumber evidence="9">1.3.8.6</ecNumber>
    </recommendedName>
</protein>
<dbReference type="Gene3D" id="1.20.140.10">
    <property type="entry name" value="Butyryl-CoA Dehydrogenase, subunit A, domain 3"/>
    <property type="match status" value="1"/>
</dbReference>
<comment type="pathway">
    <text evidence="8">Amino-acid metabolism; tryptophan metabolism.</text>
</comment>
<evidence type="ECO:0000256" key="1">
    <source>
        <dbReference type="ARBA" id="ARBA00001974"/>
    </source>
</evidence>
<dbReference type="InterPro" id="IPR009100">
    <property type="entry name" value="AcylCoA_DH/oxidase_NM_dom_sf"/>
</dbReference>
<dbReference type="PANTHER" id="PTHR42807">
    <property type="entry name" value="GLUTARYL-COA DEHYDROGENASE, MITOCHONDRIAL"/>
    <property type="match status" value="1"/>
</dbReference>
<comment type="catalytic activity">
    <reaction evidence="10">
        <text>glutaryl-CoA + oxidized [electron-transfer flavoprotein] + 2 H(+) = (2E)-butenoyl-CoA + reduced [electron-transfer flavoprotein] + CO2</text>
        <dbReference type="Rhea" id="RHEA:13389"/>
        <dbReference type="Rhea" id="RHEA-COMP:10685"/>
        <dbReference type="Rhea" id="RHEA-COMP:10686"/>
        <dbReference type="ChEBI" id="CHEBI:15378"/>
        <dbReference type="ChEBI" id="CHEBI:16526"/>
        <dbReference type="ChEBI" id="CHEBI:57332"/>
        <dbReference type="ChEBI" id="CHEBI:57378"/>
        <dbReference type="ChEBI" id="CHEBI:57692"/>
        <dbReference type="ChEBI" id="CHEBI:58307"/>
        <dbReference type="EC" id="1.3.8.6"/>
    </reaction>
</comment>
<keyword evidence="15" id="KW-1185">Reference proteome</keyword>
<dbReference type="InterPro" id="IPR036250">
    <property type="entry name" value="AcylCo_DH-like_C"/>
</dbReference>
<dbReference type="RefSeq" id="WP_226954947.1">
    <property type="nucleotide sequence ID" value="NZ_JACDXW010000006.1"/>
</dbReference>
<dbReference type="InterPro" id="IPR046373">
    <property type="entry name" value="Acyl-CoA_Oxase/DH_mid-dom_sf"/>
</dbReference>
<evidence type="ECO:0000256" key="8">
    <source>
        <dbReference type="ARBA" id="ARBA00037927"/>
    </source>
</evidence>
<dbReference type="Pfam" id="PF00441">
    <property type="entry name" value="Acyl-CoA_dh_1"/>
    <property type="match status" value="1"/>
</dbReference>
<dbReference type="Gene3D" id="1.10.540.10">
    <property type="entry name" value="Acyl-CoA dehydrogenase/oxidase, N-terminal domain"/>
    <property type="match status" value="1"/>
</dbReference>
<evidence type="ECO:0000256" key="3">
    <source>
        <dbReference type="ARBA" id="ARBA00022630"/>
    </source>
</evidence>
<feature type="domain" description="Acyl-CoA dehydrogenase/oxidase C-terminal" evidence="11">
    <location>
        <begin position="249"/>
        <end position="389"/>
    </location>
</feature>
<evidence type="ECO:0000259" key="12">
    <source>
        <dbReference type="Pfam" id="PF02770"/>
    </source>
</evidence>
<evidence type="ECO:0000313" key="15">
    <source>
        <dbReference type="Proteomes" id="UP000776983"/>
    </source>
</evidence>
<keyword evidence="4" id="KW-0274">FAD</keyword>
<evidence type="ECO:0000256" key="9">
    <source>
        <dbReference type="ARBA" id="ARBA00039033"/>
    </source>
</evidence>
<dbReference type="InterPro" id="IPR009075">
    <property type="entry name" value="AcylCo_DH/oxidase_C"/>
</dbReference>
<dbReference type="InterPro" id="IPR052033">
    <property type="entry name" value="Glutaryl-CoA_DH_mitochondrial"/>
</dbReference>
<organism evidence="14 15">
    <name type="scientific">Mesopusillimonas faecipullorum</name>
    <dbReference type="NCBI Taxonomy" id="2755040"/>
    <lineage>
        <taxon>Bacteria</taxon>
        <taxon>Pseudomonadati</taxon>
        <taxon>Pseudomonadota</taxon>
        <taxon>Betaproteobacteria</taxon>
        <taxon>Burkholderiales</taxon>
        <taxon>Alcaligenaceae</taxon>
        <taxon>Mesopusillimonas</taxon>
    </lineage>
</organism>
<dbReference type="InterPro" id="IPR037069">
    <property type="entry name" value="AcylCoA_DH/ox_N_sf"/>
</dbReference>
<keyword evidence="5" id="KW-0809">Transit peptide</keyword>
<dbReference type="Pfam" id="PF02770">
    <property type="entry name" value="Acyl-CoA_dh_M"/>
    <property type="match status" value="1"/>
</dbReference>
<feature type="domain" description="Acyl-CoA oxidase/dehydrogenase middle" evidence="12">
    <location>
        <begin position="136"/>
        <end position="231"/>
    </location>
</feature>
<keyword evidence="3" id="KW-0285">Flavoprotein</keyword>
<dbReference type="SUPFAM" id="SSF56645">
    <property type="entry name" value="Acyl-CoA dehydrogenase NM domain-like"/>
    <property type="match status" value="1"/>
</dbReference>
<gene>
    <name evidence="14" type="ORF">H0484_12325</name>
</gene>
<dbReference type="InterPro" id="IPR013786">
    <property type="entry name" value="AcylCoA_DH/ox_N"/>
</dbReference>
<sequence>MSSAPSFNWEDPLLLDTQLTEDERMVRDAAHAYAQDKLMPRVLEAFRHEQTDPAIFTEMGELGLLGVTIPEAYGGSGLNYVSYGLIAREVERVDSGYRSMMSVQSSLVMVPINEFGSEEQKQKYLPKLATGEWIGCFGLTEPNHGSDPGGMETRAVKIDGGYKISGAKMWITNSPIATVFVVWAKVVGGEDDGKIRGFILEKGMKGLTAPAIHGKVGLRASITGEIVMDEVEVSDAQMMPGVTGLRGPFTCLNSARFGIAWGALGAAEFCWHTARQYTLDRKQFGRPLAQNQLIQKKLADMQTEITLALQGCLRLGRMKDEGTAAVEITSIMKRNSCGKSLDIARLARDMLGGNGISDEFGVARHLVNLEVVNTYEGTHDVHALILGRAQTGLQAFF</sequence>
<proteinExistence type="inferred from homology"/>
<dbReference type="EMBL" id="JACDXW010000006">
    <property type="protein sequence ID" value="MCB5364532.1"/>
    <property type="molecule type" value="Genomic_DNA"/>
</dbReference>
<dbReference type="Pfam" id="PF02771">
    <property type="entry name" value="Acyl-CoA_dh_N"/>
    <property type="match status" value="1"/>
</dbReference>
<feature type="domain" description="Acyl-CoA dehydrogenase/oxidase N-terminal" evidence="13">
    <location>
        <begin position="20"/>
        <end position="132"/>
    </location>
</feature>